<sequence>MGGASSLKSVLRVFVLILALTVIWLYLDFSSEDQLLLSDEGTEVAQDETIGNQQDEESMVAEMPEEGLLTLMGSKASDIKKEFGEPERIDPTLQGYEWWIYPNGNHEYIQVGIWEGKVISIYATGEEVDVTPFKIGQPSGEIYSSLYAETNIEIEFEGSVYRFELSEADMNMRPIIRIGDYYALLYLDKFTGTLSSVRFLNDESFVMLRPYELVYRGELFVVNDIEEEEEAAINRGMEQQIIDITNVMRERYNVNELSLDEQTQEVAYNHSVDMYESEAFSHTSDEYGELSDRLKAGEVAYLSAGENIAANYVDAPSVMEGWLNSSAHRETLLNEQFTHIGVGVHKKHFTQNFIEKWEQE</sequence>
<dbReference type="PANTHER" id="PTHR31157">
    <property type="entry name" value="SCP DOMAIN-CONTAINING PROTEIN"/>
    <property type="match status" value="1"/>
</dbReference>
<dbReference type="KEGG" id="bko:CKF48_01255"/>
<keyword evidence="1" id="KW-0472">Membrane</keyword>
<dbReference type="InterPro" id="IPR035940">
    <property type="entry name" value="CAP_sf"/>
</dbReference>
<protein>
    <submittedName>
        <fullName evidence="4">Uncharacterized protein</fullName>
    </submittedName>
</protein>
<dbReference type="RefSeq" id="WP_095369646.1">
    <property type="nucleotide sequence ID" value="NZ_CP022983.1"/>
</dbReference>
<reference evidence="4 5" key="1">
    <citation type="submission" date="2017-08" db="EMBL/GenBank/DDBJ databases">
        <title>Complete Genome Sequence of Bacillus kochii Oregon-R-modENCODE STRAIN BDGP4, isolated from Drosophila melanogaster gut.</title>
        <authorList>
            <person name="Wan K.H."/>
            <person name="Yu C."/>
            <person name="Park S."/>
            <person name="Hammonds A.S."/>
            <person name="Booth B.W."/>
            <person name="Celniker S.E."/>
        </authorList>
    </citation>
    <scope>NUCLEOTIDE SEQUENCE [LARGE SCALE GENOMIC DNA]</scope>
    <source>
        <strain evidence="4 5">BDGP4</strain>
    </source>
</reference>
<dbReference type="InterPro" id="IPR014044">
    <property type="entry name" value="CAP_dom"/>
</dbReference>
<dbReference type="InterPro" id="IPR029410">
    <property type="entry name" value="CAP_assoc"/>
</dbReference>
<dbReference type="CDD" id="cd05379">
    <property type="entry name" value="CAP_bacterial"/>
    <property type="match status" value="1"/>
</dbReference>
<dbReference type="Pfam" id="PF00188">
    <property type="entry name" value="CAP"/>
    <property type="match status" value="1"/>
</dbReference>
<evidence type="ECO:0000256" key="1">
    <source>
        <dbReference type="SAM" id="Phobius"/>
    </source>
</evidence>
<evidence type="ECO:0000313" key="5">
    <source>
        <dbReference type="Proteomes" id="UP000215137"/>
    </source>
</evidence>
<keyword evidence="1" id="KW-0812">Transmembrane</keyword>
<dbReference type="PANTHER" id="PTHR31157:SF26">
    <property type="entry name" value="SCP-LIKE EXTRACELLULAR PROTEIN"/>
    <property type="match status" value="1"/>
</dbReference>
<keyword evidence="1" id="KW-1133">Transmembrane helix</keyword>
<dbReference type="AlphaFoldDB" id="A0A248TCY2"/>
<dbReference type="Proteomes" id="UP000215137">
    <property type="component" value="Chromosome"/>
</dbReference>
<dbReference type="EMBL" id="CP022983">
    <property type="protein sequence ID" value="ASV66071.1"/>
    <property type="molecule type" value="Genomic_DNA"/>
</dbReference>
<proteinExistence type="predicted"/>
<evidence type="ECO:0000313" key="4">
    <source>
        <dbReference type="EMBL" id="ASV66071.1"/>
    </source>
</evidence>
<name>A0A248TCY2_9BACI</name>
<evidence type="ECO:0000259" key="2">
    <source>
        <dbReference type="Pfam" id="PF00188"/>
    </source>
</evidence>
<keyword evidence="5" id="KW-1185">Reference proteome</keyword>
<gene>
    <name evidence="4" type="ORF">CKF48_01255</name>
</gene>
<accession>A0A248TCY2</accession>
<dbReference type="OrthoDB" id="9783944at2"/>
<evidence type="ECO:0000259" key="3">
    <source>
        <dbReference type="Pfam" id="PF14504"/>
    </source>
</evidence>
<dbReference type="Pfam" id="PF14504">
    <property type="entry name" value="CAP_assoc_N"/>
    <property type="match status" value="1"/>
</dbReference>
<dbReference type="Gene3D" id="3.40.33.10">
    <property type="entry name" value="CAP"/>
    <property type="match status" value="1"/>
</dbReference>
<organism evidence="4 5">
    <name type="scientific">Cytobacillus kochii</name>
    <dbReference type="NCBI Taxonomy" id="859143"/>
    <lineage>
        <taxon>Bacteria</taxon>
        <taxon>Bacillati</taxon>
        <taxon>Bacillota</taxon>
        <taxon>Bacilli</taxon>
        <taxon>Bacillales</taxon>
        <taxon>Bacillaceae</taxon>
        <taxon>Cytobacillus</taxon>
    </lineage>
</organism>
<dbReference type="SUPFAM" id="SSF55797">
    <property type="entry name" value="PR-1-like"/>
    <property type="match status" value="1"/>
</dbReference>
<feature type="transmembrane region" description="Helical" evidence="1">
    <location>
        <begin position="9"/>
        <end position="27"/>
    </location>
</feature>
<feature type="domain" description="SCP" evidence="2">
    <location>
        <begin position="243"/>
        <end position="348"/>
    </location>
</feature>
<feature type="domain" description="CAP-associated" evidence="3">
    <location>
        <begin position="72"/>
        <end position="211"/>
    </location>
</feature>